<protein>
    <submittedName>
        <fullName evidence="1">Uncharacterized protein</fullName>
    </submittedName>
</protein>
<name>A0ABR0PM22_GOSAR</name>
<accession>A0ABR0PM22</accession>
<proteinExistence type="predicted"/>
<keyword evidence="2" id="KW-1185">Reference proteome</keyword>
<reference evidence="1 2" key="1">
    <citation type="submission" date="2023-03" db="EMBL/GenBank/DDBJ databases">
        <title>WGS of Gossypium arboreum.</title>
        <authorList>
            <person name="Yu D."/>
        </authorList>
    </citation>
    <scope>NUCLEOTIDE SEQUENCE [LARGE SCALE GENOMIC DNA]</scope>
    <source>
        <tissue evidence="1">Leaf</tissue>
    </source>
</reference>
<dbReference type="Proteomes" id="UP001358586">
    <property type="component" value="Chromosome 6"/>
</dbReference>
<gene>
    <name evidence="1" type="ORF">PVK06_020326</name>
</gene>
<evidence type="ECO:0000313" key="2">
    <source>
        <dbReference type="Proteomes" id="UP001358586"/>
    </source>
</evidence>
<organism evidence="1 2">
    <name type="scientific">Gossypium arboreum</name>
    <name type="common">Tree cotton</name>
    <name type="synonym">Gossypium nanking</name>
    <dbReference type="NCBI Taxonomy" id="29729"/>
    <lineage>
        <taxon>Eukaryota</taxon>
        <taxon>Viridiplantae</taxon>
        <taxon>Streptophyta</taxon>
        <taxon>Embryophyta</taxon>
        <taxon>Tracheophyta</taxon>
        <taxon>Spermatophyta</taxon>
        <taxon>Magnoliopsida</taxon>
        <taxon>eudicotyledons</taxon>
        <taxon>Gunneridae</taxon>
        <taxon>Pentapetalae</taxon>
        <taxon>rosids</taxon>
        <taxon>malvids</taxon>
        <taxon>Malvales</taxon>
        <taxon>Malvaceae</taxon>
        <taxon>Malvoideae</taxon>
        <taxon>Gossypium</taxon>
    </lineage>
</organism>
<sequence length="136" mass="14951">MFASQAGGTAGWVPPFPKGKGGGVLELSLKEWMVVLTRLLYLSCCYFSPKMVEAMALRWMVPNFTAGGTIFTDAQEVAATWQIGLNLGDLSLNLKRRYALGMISKLNGLDDPTTRRLVILLNSIQVLDFVPSCIEH</sequence>
<comment type="caution">
    <text evidence="1">The sequence shown here is derived from an EMBL/GenBank/DDBJ whole genome shotgun (WGS) entry which is preliminary data.</text>
</comment>
<evidence type="ECO:0000313" key="1">
    <source>
        <dbReference type="EMBL" id="KAK5825488.1"/>
    </source>
</evidence>
<dbReference type="EMBL" id="JARKNE010000006">
    <property type="protein sequence ID" value="KAK5825488.1"/>
    <property type="molecule type" value="Genomic_DNA"/>
</dbReference>